<dbReference type="EMBL" id="JBHTCM010000026">
    <property type="protein sequence ID" value="MFC7335096.1"/>
    <property type="molecule type" value="Genomic_DNA"/>
</dbReference>
<evidence type="ECO:0000313" key="7">
    <source>
        <dbReference type="EMBL" id="MFC7335096.1"/>
    </source>
</evidence>
<evidence type="ECO:0000256" key="2">
    <source>
        <dbReference type="ARBA" id="ARBA00022741"/>
    </source>
</evidence>
<dbReference type="PANTHER" id="PTHR42794:SF1">
    <property type="entry name" value="HEMIN IMPORT ATP-BINDING PROTEIN HMUV"/>
    <property type="match status" value="1"/>
</dbReference>
<keyword evidence="8" id="KW-1185">Reference proteome</keyword>
<evidence type="ECO:0000259" key="6">
    <source>
        <dbReference type="PROSITE" id="PS50893"/>
    </source>
</evidence>
<evidence type="ECO:0000256" key="1">
    <source>
        <dbReference type="ARBA" id="ARBA00022448"/>
    </source>
</evidence>
<dbReference type="SUPFAM" id="SSF52540">
    <property type="entry name" value="P-loop containing nucleoside triphosphate hydrolases"/>
    <property type="match status" value="1"/>
</dbReference>
<dbReference type="InterPro" id="IPR027417">
    <property type="entry name" value="P-loop_NTPase"/>
</dbReference>
<keyword evidence="3 7" id="KW-0067">ATP-binding</keyword>
<keyword evidence="4" id="KW-1278">Translocase</keyword>
<comment type="caution">
    <text evidence="7">The sequence shown here is derived from an EMBL/GenBank/DDBJ whole genome shotgun (WGS) entry which is preliminary data.</text>
</comment>
<keyword evidence="1" id="KW-0813">Transport</keyword>
<reference evidence="8" key="1">
    <citation type="journal article" date="2019" name="Int. J. Syst. Evol. Microbiol.">
        <title>The Global Catalogue of Microorganisms (GCM) 10K type strain sequencing project: providing services to taxonomists for standard genome sequencing and annotation.</title>
        <authorList>
            <consortium name="The Broad Institute Genomics Platform"/>
            <consortium name="The Broad Institute Genome Sequencing Center for Infectious Disease"/>
            <person name="Wu L."/>
            <person name="Ma J."/>
        </authorList>
    </citation>
    <scope>NUCLEOTIDE SEQUENCE [LARGE SCALE GENOMIC DNA]</scope>
    <source>
        <strain evidence="8">CGMCC 1.16275</strain>
    </source>
</reference>
<dbReference type="Gene3D" id="3.40.50.300">
    <property type="entry name" value="P-loop containing nucleotide triphosphate hydrolases"/>
    <property type="match status" value="1"/>
</dbReference>
<feature type="domain" description="ABC transporter" evidence="6">
    <location>
        <begin position="3"/>
        <end position="240"/>
    </location>
</feature>
<protein>
    <submittedName>
        <fullName evidence="7">Heme ABC transporter ATP-binding protein</fullName>
    </submittedName>
</protein>
<organism evidence="7 8">
    <name type="scientific">Rhodocista pekingensis</name>
    <dbReference type="NCBI Taxonomy" id="201185"/>
    <lineage>
        <taxon>Bacteria</taxon>
        <taxon>Pseudomonadati</taxon>
        <taxon>Pseudomonadota</taxon>
        <taxon>Alphaproteobacteria</taxon>
        <taxon>Rhodospirillales</taxon>
        <taxon>Azospirillaceae</taxon>
        <taxon>Rhodocista</taxon>
    </lineage>
</organism>
<dbReference type="Proteomes" id="UP001596456">
    <property type="component" value="Unassembled WGS sequence"/>
</dbReference>
<sequence length="270" mass="28648">MTLTASDLRIVQGGRTLLDRIDVSLDPGAFTVILGPNGAGKSTLLRALSGDLRPARGRVTLDGADVWRLGPVDLARRRAVLPQDISVAFPFPAREVVGWGVGDLPPAAAAALVARALAAADAAHLADRPVTRLSGGERRRVHLARALAQAWAADRPDLRAVLLLDEPTAGLDPRHQHLVLRLAADLARQGMAVAAVLHDLDLAARYADRVMLLADGRLVALGPPTAVLTPDTIRTVFELDAWVDHCRITGAPRIYIHPPVPPPALAEAAE</sequence>
<dbReference type="CDD" id="cd03214">
    <property type="entry name" value="ABC_Iron-Siderophores_B12_Hemin"/>
    <property type="match status" value="1"/>
</dbReference>
<dbReference type="NCBIfam" id="NF010068">
    <property type="entry name" value="PRK13548.1"/>
    <property type="match status" value="1"/>
</dbReference>
<proteinExistence type="predicted"/>
<accession>A0ABW2L0N3</accession>
<dbReference type="InterPro" id="IPR003593">
    <property type="entry name" value="AAA+_ATPase"/>
</dbReference>
<dbReference type="InterPro" id="IPR003439">
    <property type="entry name" value="ABC_transporter-like_ATP-bd"/>
</dbReference>
<name>A0ABW2L0N3_9PROT</name>
<dbReference type="RefSeq" id="WP_377360637.1">
    <property type="nucleotide sequence ID" value="NZ_JBHTCM010000026.1"/>
</dbReference>
<dbReference type="SMART" id="SM00382">
    <property type="entry name" value="AAA"/>
    <property type="match status" value="1"/>
</dbReference>
<dbReference type="Pfam" id="PF00005">
    <property type="entry name" value="ABC_tran"/>
    <property type="match status" value="1"/>
</dbReference>
<gene>
    <name evidence="7" type="ORF">ACFQPS_18155</name>
</gene>
<evidence type="ECO:0000256" key="4">
    <source>
        <dbReference type="ARBA" id="ARBA00022967"/>
    </source>
</evidence>
<dbReference type="PROSITE" id="PS50893">
    <property type="entry name" value="ABC_TRANSPORTER_2"/>
    <property type="match status" value="1"/>
</dbReference>
<comment type="function">
    <text evidence="5">Part of the ABC transporter complex HmuTUV involved in hemin import. Responsible for energy coupling to the transport system.</text>
</comment>
<evidence type="ECO:0000256" key="5">
    <source>
        <dbReference type="ARBA" id="ARBA00037066"/>
    </source>
</evidence>
<dbReference type="GO" id="GO:0005524">
    <property type="term" value="F:ATP binding"/>
    <property type="evidence" value="ECO:0007669"/>
    <property type="project" value="UniProtKB-KW"/>
</dbReference>
<evidence type="ECO:0000256" key="3">
    <source>
        <dbReference type="ARBA" id="ARBA00022840"/>
    </source>
</evidence>
<evidence type="ECO:0000313" key="8">
    <source>
        <dbReference type="Proteomes" id="UP001596456"/>
    </source>
</evidence>
<keyword evidence="2" id="KW-0547">Nucleotide-binding</keyword>
<dbReference type="PANTHER" id="PTHR42794">
    <property type="entry name" value="HEMIN IMPORT ATP-BINDING PROTEIN HMUV"/>
    <property type="match status" value="1"/>
</dbReference>